<keyword evidence="4 10" id="KW-0812">Transmembrane</keyword>
<dbReference type="HOGENOM" id="CLU_033399_6_2_1"/>
<dbReference type="PANTHER" id="PTHR21137">
    <property type="entry name" value="ODORANT RECEPTOR"/>
    <property type="match status" value="1"/>
</dbReference>
<dbReference type="InterPro" id="IPR004117">
    <property type="entry name" value="7tm6_olfct_rcpt"/>
</dbReference>
<dbReference type="GO" id="GO:0005549">
    <property type="term" value="F:odorant binding"/>
    <property type="evidence" value="ECO:0007669"/>
    <property type="project" value="InterPro"/>
</dbReference>
<evidence type="ECO:0000256" key="8">
    <source>
        <dbReference type="ARBA" id="ARBA00023170"/>
    </source>
</evidence>
<keyword evidence="5" id="KW-0552">Olfaction</keyword>
<evidence type="ECO:0000256" key="10">
    <source>
        <dbReference type="SAM" id="Phobius"/>
    </source>
</evidence>
<dbReference type="EMBL" id="KQ971311">
    <property type="protein sequence ID" value="EEZ99415.2"/>
    <property type="molecule type" value="Genomic_DNA"/>
</dbReference>
<dbReference type="GO" id="GO:0050911">
    <property type="term" value="P:detection of chemical stimulus involved in sensory perception of smell"/>
    <property type="evidence" value="ECO:0000318"/>
    <property type="project" value="GO_Central"/>
</dbReference>
<keyword evidence="7 10" id="KW-0472">Membrane</keyword>
<evidence type="ECO:0000256" key="5">
    <source>
        <dbReference type="ARBA" id="ARBA00022725"/>
    </source>
</evidence>
<dbReference type="GO" id="GO:0004984">
    <property type="term" value="F:olfactory receptor activity"/>
    <property type="evidence" value="ECO:0000318"/>
    <property type="project" value="GO_Central"/>
</dbReference>
<evidence type="ECO:0000256" key="4">
    <source>
        <dbReference type="ARBA" id="ARBA00022692"/>
    </source>
</evidence>
<keyword evidence="9" id="KW-0807">Transducer</keyword>
<evidence type="ECO:0000256" key="6">
    <source>
        <dbReference type="ARBA" id="ARBA00022989"/>
    </source>
</evidence>
<dbReference type="GO" id="GO:0005886">
    <property type="term" value="C:plasma membrane"/>
    <property type="evidence" value="ECO:0000318"/>
    <property type="project" value="GO_Central"/>
</dbReference>
<dbReference type="eggNOG" id="ENOG502SAW0">
    <property type="taxonomic scope" value="Eukaryota"/>
</dbReference>
<feature type="transmembrane region" description="Helical" evidence="10">
    <location>
        <begin position="238"/>
        <end position="255"/>
    </location>
</feature>
<evidence type="ECO:0000313" key="11">
    <source>
        <dbReference type="EMBL" id="EEZ99415.2"/>
    </source>
</evidence>
<evidence type="ECO:0000313" key="12">
    <source>
        <dbReference type="Proteomes" id="UP000007266"/>
    </source>
</evidence>
<dbReference type="Proteomes" id="UP000007266">
    <property type="component" value="Linkage group 2"/>
</dbReference>
<evidence type="ECO:0000256" key="7">
    <source>
        <dbReference type="ARBA" id="ARBA00023136"/>
    </source>
</evidence>
<keyword evidence="8 11" id="KW-0675">Receptor</keyword>
<dbReference type="PANTHER" id="PTHR21137:SF35">
    <property type="entry name" value="ODORANT RECEPTOR 19A-RELATED"/>
    <property type="match status" value="1"/>
</dbReference>
<dbReference type="AlphaFoldDB" id="D6WCW3"/>
<dbReference type="Pfam" id="PF02949">
    <property type="entry name" value="7tm_6"/>
    <property type="match status" value="1"/>
</dbReference>
<evidence type="ECO:0000256" key="2">
    <source>
        <dbReference type="ARBA" id="ARBA00022475"/>
    </source>
</evidence>
<feature type="transmembrane region" description="Helical" evidence="10">
    <location>
        <begin position="207"/>
        <end position="232"/>
    </location>
</feature>
<gene>
    <name evidence="11" type="primary">AUGUSTUS-3.0.2_30317</name>
    <name evidence="11" type="ORF">TcasGA2_TC030317</name>
</gene>
<comment type="subcellular location">
    <subcellularLocation>
        <location evidence="1">Cell membrane</location>
        <topology evidence="1">Multi-pass membrane protein</topology>
    </subcellularLocation>
</comment>
<accession>D6WCW3</accession>
<keyword evidence="6 10" id="KW-1133">Transmembrane helix</keyword>
<evidence type="ECO:0000256" key="9">
    <source>
        <dbReference type="ARBA" id="ARBA00023224"/>
    </source>
</evidence>
<feature type="transmembrane region" description="Helical" evidence="10">
    <location>
        <begin position="81"/>
        <end position="99"/>
    </location>
</feature>
<sequence>MIIQSVIKRNDLMVLSETLYFLTTHLTFVCKLANLEYHKKLLLDIEDMLKTTRFQKTLSLDLIEKTGMNEKIRKFNLVAKTFRIVCVWCVVLYVLVPYFDPGKSKTLPTPGWFPFNWTDKYYYGTYFFEVAGISITAHMDSSIDILSWLLVTIASFQCDILKENLKNIYYNYDKEHDIRETFKDCIRHHEEIIKFTTKVEQSFSQGILLQFLCSALVICFTGFLMLVVPVLTFQFANTIMYFCCMMIQLGMYCWYGHEIMTTSDEIGQYFYLANWYDSSLTLRKDFAIFLERAKRPITLTAGGFVVLSLNTFTRILRSSYSYFAVLKHLYNKS</sequence>
<dbReference type="STRING" id="7070.D6WCW3"/>
<protein>
    <submittedName>
        <fullName evidence="11">Odorant receptor 60</fullName>
    </submittedName>
</protein>
<evidence type="ECO:0000256" key="3">
    <source>
        <dbReference type="ARBA" id="ARBA00022606"/>
    </source>
</evidence>
<keyword evidence="3" id="KW-0716">Sensory transduction</keyword>
<organism evidence="11 12">
    <name type="scientific">Tribolium castaneum</name>
    <name type="common">Red flour beetle</name>
    <dbReference type="NCBI Taxonomy" id="7070"/>
    <lineage>
        <taxon>Eukaryota</taxon>
        <taxon>Metazoa</taxon>
        <taxon>Ecdysozoa</taxon>
        <taxon>Arthropoda</taxon>
        <taxon>Hexapoda</taxon>
        <taxon>Insecta</taxon>
        <taxon>Pterygota</taxon>
        <taxon>Neoptera</taxon>
        <taxon>Endopterygota</taxon>
        <taxon>Coleoptera</taxon>
        <taxon>Polyphaga</taxon>
        <taxon>Cucujiformia</taxon>
        <taxon>Tenebrionidae</taxon>
        <taxon>Tenebrionidae incertae sedis</taxon>
        <taxon>Tribolium</taxon>
    </lineage>
</organism>
<dbReference type="GO" id="GO:0007165">
    <property type="term" value="P:signal transduction"/>
    <property type="evidence" value="ECO:0007669"/>
    <property type="project" value="UniProtKB-KW"/>
</dbReference>
<dbReference type="OMA" id="SAYMYFG"/>
<reference evidence="11 12" key="2">
    <citation type="journal article" date="2010" name="Nucleic Acids Res.">
        <title>BeetleBase in 2010: revisions to provide comprehensive genomic information for Tribolium castaneum.</title>
        <authorList>
            <person name="Kim H.S."/>
            <person name="Murphy T."/>
            <person name="Xia J."/>
            <person name="Caragea D."/>
            <person name="Park Y."/>
            <person name="Beeman R.W."/>
            <person name="Lorenzen M.D."/>
            <person name="Butcher S."/>
            <person name="Manak J.R."/>
            <person name="Brown S.J."/>
        </authorList>
    </citation>
    <scope>GENOME REANNOTATION</scope>
    <source>
        <strain evidence="11 12">Georgia GA2</strain>
    </source>
</reference>
<reference evidence="11 12" key="1">
    <citation type="journal article" date="2008" name="Nature">
        <title>The genome of the model beetle and pest Tribolium castaneum.</title>
        <authorList>
            <consortium name="Tribolium Genome Sequencing Consortium"/>
            <person name="Richards S."/>
            <person name="Gibbs R.A."/>
            <person name="Weinstock G.M."/>
            <person name="Brown S.J."/>
            <person name="Denell R."/>
            <person name="Beeman R.W."/>
            <person name="Gibbs R."/>
            <person name="Beeman R.W."/>
            <person name="Brown S.J."/>
            <person name="Bucher G."/>
            <person name="Friedrich M."/>
            <person name="Grimmelikhuijzen C.J."/>
            <person name="Klingler M."/>
            <person name="Lorenzen M."/>
            <person name="Richards S."/>
            <person name="Roth S."/>
            <person name="Schroder R."/>
            <person name="Tautz D."/>
            <person name="Zdobnov E.M."/>
            <person name="Muzny D."/>
            <person name="Gibbs R.A."/>
            <person name="Weinstock G.M."/>
            <person name="Attaway T."/>
            <person name="Bell S."/>
            <person name="Buhay C.J."/>
            <person name="Chandrabose M.N."/>
            <person name="Chavez D."/>
            <person name="Clerk-Blankenburg K.P."/>
            <person name="Cree A."/>
            <person name="Dao M."/>
            <person name="Davis C."/>
            <person name="Chacko J."/>
            <person name="Dinh H."/>
            <person name="Dugan-Rocha S."/>
            <person name="Fowler G."/>
            <person name="Garner T.T."/>
            <person name="Garnes J."/>
            <person name="Gnirke A."/>
            <person name="Hawes A."/>
            <person name="Hernandez J."/>
            <person name="Hines S."/>
            <person name="Holder M."/>
            <person name="Hume J."/>
            <person name="Jhangiani S.N."/>
            <person name="Joshi V."/>
            <person name="Khan Z.M."/>
            <person name="Jackson L."/>
            <person name="Kovar C."/>
            <person name="Kowis A."/>
            <person name="Lee S."/>
            <person name="Lewis L.R."/>
            <person name="Margolis J."/>
            <person name="Morgan M."/>
            <person name="Nazareth L.V."/>
            <person name="Nguyen N."/>
            <person name="Okwuonu G."/>
            <person name="Parker D."/>
            <person name="Richards S."/>
            <person name="Ruiz S.J."/>
            <person name="Santibanez J."/>
            <person name="Savard J."/>
            <person name="Scherer S.E."/>
            <person name="Schneider B."/>
            <person name="Sodergren E."/>
            <person name="Tautz D."/>
            <person name="Vattahil S."/>
            <person name="Villasana D."/>
            <person name="White C.S."/>
            <person name="Wright R."/>
            <person name="Park Y."/>
            <person name="Beeman R.W."/>
            <person name="Lord J."/>
            <person name="Oppert B."/>
            <person name="Lorenzen M."/>
            <person name="Brown S."/>
            <person name="Wang L."/>
            <person name="Savard J."/>
            <person name="Tautz D."/>
            <person name="Richards S."/>
            <person name="Weinstock G."/>
            <person name="Gibbs R.A."/>
            <person name="Liu Y."/>
            <person name="Worley K."/>
            <person name="Weinstock G."/>
            <person name="Elsik C.G."/>
            <person name="Reese J.T."/>
            <person name="Elhaik E."/>
            <person name="Landan G."/>
            <person name="Graur D."/>
            <person name="Arensburger P."/>
            <person name="Atkinson P."/>
            <person name="Beeman R.W."/>
            <person name="Beidler J."/>
            <person name="Brown S.J."/>
            <person name="Demuth J.P."/>
            <person name="Drury D.W."/>
            <person name="Du Y.Z."/>
            <person name="Fujiwara H."/>
            <person name="Lorenzen M."/>
            <person name="Maselli V."/>
            <person name="Osanai M."/>
            <person name="Park Y."/>
            <person name="Robertson H.M."/>
            <person name="Tu Z."/>
            <person name="Wang J.J."/>
            <person name="Wang S."/>
            <person name="Richards S."/>
            <person name="Song H."/>
            <person name="Zhang L."/>
            <person name="Sodergren E."/>
            <person name="Werner D."/>
            <person name="Stanke M."/>
            <person name="Morgenstern B."/>
            <person name="Solovyev V."/>
            <person name="Kosarev P."/>
            <person name="Brown G."/>
            <person name="Chen H.C."/>
            <person name="Ermolaeva O."/>
            <person name="Hlavina W."/>
            <person name="Kapustin Y."/>
            <person name="Kiryutin B."/>
            <person name="Kitts P."/>
            <person name="Maglott D."/>
            <person name="Pruitt K."/>
            <person name="Sapojnikov V."/>
            <person name="Souvorov A."/>
            <person name="Mackey A.J."/>
            <person name="Waterhouse R.M."/>
            <person name="Wyder S."/>
            <person name="Zdobnov E.M."/>
            <person name="Zdobnov E.M."/>
            <person name="Wyder S."/>
            <person name="Kriventseva E.V."/>
            <person name="Kadowaki T."/>
            <person name="Bork P."/>
            <person name="Aranda M."/>
            <person name="Bao R."/>
            <person name="Beermann A."/>
            <person name="Berns N."/>
            <person name="Bolognesi R."/>
            <person name="Bonneton F."/>
            <person name="Bopp D."/>
            <person name="Brown S.J."/>
            <person name="Bucher G."/>
            <person name="Butts T."/>
            <person name="Chaumot A."/>
            <person name="Denell R.E."/>
            <person name="Ferrier D.E."/>
            <person name="Friedrich M."/>
            <person name="Gordon C.M."/>
            <person name="Jindra M."/>
            <person name="Klingler M."/>
            <person name="Lan Q."/>
            <person name="Lattorff H.M."/>
            <person name="Laudet V."/>
            <person name="von Levetsow C."/>
            <person name="Liu Z."/>
            <person name="Lutz R."/>
            <person name="Lynch J.A."/>
            <person name="da Fonseca R.N."/>
            <person name="Posnien N."/>
            <person name="Reuter R."/>
            <person name="Roth S."/>
            <person name="Savard J."/>
            <person name="Schinko J.B."/>
            <person name="Schmitt C."/>
            <person name="Schoppmeier M."/>
            <person name="Schroder R."/>
            <person name="Shippy T.D."/>
            <person name="Simonnet F."/>
            <person name="Marques-Souza H."/>
            <person name="Tautz D."/>
            <person name="Tomoyasu Y."/>
            <person name="Trauner J."/>
            <person name="Van der Zee M."/>
            <person name="Vervoort M."/>
            <person name="Wittkopp N."/>
            <person name="Wimmer E.A."/>
            <person name="Yang X."/>
            <person name="Jones A.K."/>
            <person name="Sattelle D.B."/>
            <person name="Ebert P.R."/>
            <person name="Nelson D."/>
            <person name="Scott J.G."/>
            <person name="Beeman R.W."/>
            <person name="Muthukrishnan S."/>
            <person name="Kramer K.J."/>
            <person name="Arakane Y."/>
            <person name="Beeman R.W."/>
            <person name="Zhu Q."/>
            <person name="Hogenkamp D."/>
            <person name="Dixit R."/>
            <person name="Oppert B."/>
            <person name="Jiang H."/>
            <person name="Zou Z."/>
            <person name="Marshall J."/>
            <person name="Elpidina E."/>
            <person name="Vinokurov K."/>
            <person name="Oppert C."/>
            <person name="Zou Z."/>
            <person name="Evans J."/>
            <person name="Lu Z."/>
            <person name="Zhao P."/>
            <person name="Sumathipala N."/>
            <person name="Altincicek B."/>
            <person name="Vilcinskas A."/>
            <person name="Williams M."/>
            <person name="Hultmark D."/>
            <person name="Hetru C."/>
            <person name="Jiang H."/>
            <person name="Grimmelikhuijzen C.J."/>
            <person name="Hauser F."/>
            <person name="Cazzamali G."/>
            <person name="Williamson M."/>
            <person name="Park Y."/>
            <person name="Li B."/>
            <person name="Tanaka Y."/>
            <person name="Predel R."/>
            <person name="Neupert S."/>
            <person name="Schachtner J."/>
            <person name="Verleyen P."/>
            <person name="Raible F."/>
            <person name="Bork P."/>
            <person name="Friedrich M."/>
            <person name="Walden K.K."/>
            <person name="Robertson H.M."/>
            <person name="Angeli S."/>
            <person name="Foret S."/>
            <person name="Bucher G."/>
            <person name="Schuetz S."/>
            <person name="Maleszka R."/>
            <person name="Wimmer E.A."/>
            <person name="Beeman R.W."/>
            <person name="Lorenzen M."/>
            <person name="Tomoyasu Y."/>
            <person name="Miller S.C."/>
            <person name="Grossmann D."/>
            <person name="Bucher G."/>
        </authorList>
    </citation>
    <scope>NUCLEOTIDE SEQUENCE [LARGE SCALE GENOMIC DNA]</scope>
    <source>
        <strain evidence="11 12">Georgia GA2</strain>
    </source>
</reference>
<name>D6WCW3_TRICA</name>
<evidence type="ECO:0000256" key="1">
    <source>
        <dbReference type="ARBA" id="ARBA00004651"/>
    </source>
</evidence>
<keyword evidence="12" id="KW-1185">Reference proteome</keyword>
<proteinExistence type="predicted"/>
<keyword evidence="2" id="KW-1003">Cell membrane</keyword>